<dbReference type="Gene3D" id="3.30.70.270">
    <property type="match status" value="1"/>
</dbReference>
<dbReference type="AlphaFoldDB" id="A0A844GND5"/>
<dbReference type="SUPFAM" id="SSF55073">
    <property type="entry name" value="Nucleotide cyclase"/>
    <property type="match status" value="1"/>
</dbReference>
<evidence type="ECO:0000313" key="3">
    <source>
        <dbReference type="EMBL" id="MTD62191.1"/>
    </source>
</evidence>
<dbReference type="NCBIfam" id="TIGR00254">
    <property type="entry name" value="GGDEF"/>
    <property type="match status" value="1"/>
</dbReference>
<organism evidence="3 4">
    <name type="scientific">Blautia luti DSM 14534 = JCM 17040</name>
    <dbReference type="NCBI Taxonomy" id="649762"/>
    <lineage>
        <taxon>Bacteria</taxon>
        <taxon>Bacillati</taxon>
        <taxon>Bacillota</taxon>
        <taxon>Clostridia</taxon>
        <taxon>Lachnospirales</taxon>
        <taxon>Lachnospiraceae</taxon>
        <taxon>Blautia</taxon>
    </lineage>
</organism>
<evidence type="ECO:0000259" key="2">
    <source>
        <dbReference type="SMART" id="SM00267"/>
    </source>
</evidence>
<keyword evidence="1" id="KW-0812">Transmembrane</keyword>
<name>A0A844GND5_9FIRM</name>
<dbReference type="InterPro" id="IPR050469">
    <property type="entry name" value="Diguanylate_Cyclase"/>
</dbReference>
<dbReference type="EMBL" id="WMBC01000012">
    <property type="protein sequence ID" value="MTD62191.1"/>
    <property type="molecule type" value="Genomic_DNA"/>
</dbReference>
<dbReference type="GO" id="GO:0005886">
    <property type="term" value="C:plasma membrane"/>
    <property type="evidence" value="ECO:0007669"/>
    <property type="project" value="TreeGrafter"/>
</dbReference>
<accession>A0A844GND5</accession>
<dbReference type="SMART" id="SM00267">
    <property type="entry name" value="GGDEF"/>
    <property type="match status" value="1"/>
</dbReference>
<dbReference type="RefSeq" id="WP_154780746.1">
    <property type="nucleotide sequence ID" value="NZ_WMBC01000012.1"/>
</dbReference>
<dbReference type="InterPro" id="IPR029787">
    <property type="entry name" value="Nucleotide_cyclase"/>
</dbReference>
<evidence type="ECO:0000313" key="4">
    <source>
        <dbReference type="Proteomes" id="UP000437824"/>
    </source>
</evidence>
<evidence type="ECO:0000256" key="1">
    <source>
        <dbReference type="SAM" id="Phobius"/>
    </source>
</evidence>
<feature type="transmembrane region" description="Helical" evidence="1">
    <location>
        <begin position="25"/>
        <end position="43"/>
    </location>
</feature>
<dbReference type="Proteomes" id="UP000437824">
    <property type="component" value="Unassembled WGS sequence"/>
</dbReference>
<proteinExistence type="predicted"/>
<protein>
    <submittedName>
        <fullName evidence="3">Diguanylate cyclase</fullName>
    </submittedName>
</protein>
<dbReference type="CDD" id="cd01949">
    <property type="entry name" value="GGDEF"/>
    <property type="match status" value="1"/>
</dbReference>
<dbReference type="GO" id="GO:1902201">
    <property type="term" value="P:negative regulation of bacterial-type flagellum-dependent cell motility"/>
    <property type="evidence" value="ECO:0007669"/>
    <property type="project" value="TreeGrafter"/>
</dbReference>
<dbReference type="GO" id="GO:0043709">
    <property type="term" value="P:cell adhesion involved in single-species biofilm formation"/>
    <property type="evidence" value="ECO:0007669"/>
    <property type="project" value="TreeGrafter"/>
</dbReference>
<keyword evidence="1" id="KW-0472">Membrane</keyword>
<feature type="transmembrane region" description="Helical" evidence="1">
    <location>
        <begin position="153"/>
        <end position="174"/>
    </location>
</feature>
<comment type="caution">
    <text evidence="3">The sequence shown here is derived from an EMBL/GenBank/DDBJ whole genome shotgun (WGS) entry which is preliminary data.</text>
</comment>
<gene>
    <name evidence="3" type="ORF">GKZ57_13320</name>
</gene>
<dbReference type="PANTHER" id="PTHR45138:SF9">
    <property type="entry name" value="DIGUANYLATE CYCLASE DGCM-RELATED"/>
    <property type="match status" value="1"/>
</dbReference>
<feature type="domain" description="GGDEF" evidence="2">
    <location>
        <begin position="185"/>
        <end position="290"/>
    </location>
</feature>
<reference evidence="3 4" key="1">
    <citation type="submission" date="2019-11" db="EMBL/GenBank/DDBJ databases">
        <title>Draft genome sequence of Blautia luti DSM 14534T, isolated from human stool.</title>
        <authorList>
            <person name="Ortiz R."/>
            <person name="Melis-Arcos F."/>
            <person name="Covarrubias P."/>
            <person name="Cardenas J.P."/>
            <person name="Perez-Donoso J."/>
            <person name="Almonacid D."/>
        </authorList>
    </citation>
    <scope>NUCLEOTIDE SEQUENCE [LARGE SCALE GENOMIC DNA]</scope>
    <source>
        <strain evidence="3 4">DSM 14534</strain>
    </source>
</reference>
<dbReference type="Pfam" id="PF00990">
    <property type="entry name" value="GGDEF"/>
    <property type="match status" value="1"/>
</dbReference>
<sequence length="296" mass="34297">MKLVNHKYDGEISPVYFSLAMKRSYNVFIIYFGIFILCMAAFGYPANCIPVFFWLIGTLVARYGIDHLWVRWNFLFYVIISAGWISYFIYFYGWNCGGTNFIMPLMLMSMFSVYDTFFTKITFTVFLFLLRMALFFHCQTYPVIYPLSTGQMLILQVVNTILSFVIMGVICITFSTNLQKAEKHLLLYNMELRQQAGTDPLTGLYNRRRMEEILDNHIAANPNEIFCIAIGDIDFFKSVNDTYGHDCGDLVLQTWYCRSFPLYLKIKPWEKGMSAAGAVKNSCSSSRMLTWISPAH</sequence>
<dbReference type="PANTHER" id="PTHR45138">
    <property type="entry name" value="REGULATORY COMPONENTS OF SENSORY TRANSDUCTION SYSTEM"/>
    <property type="match status" value="1"/>
</dbReference>
<feature type="transmembrane region" description="Helical" evidence="1">
    <location>
        <begin position="74"/>
        <end position="95"/>
    </location>
</feature>
<keyword evidence="1" id="KW-1133">Transmembrane helix</keyword>
<dbReference type="GO" id="GO:0052621">
    <property type="term" value="F:diguanylate cyclase activity"/>
    <property type="evidence" value="ECO:0007669"/>
    <property type="project" value="TreeGrafter"/>
</dbReference>
<dbReference type="InterPro" id="IPR043128">
    <property type="entry name" value="Rev_trsase/Diguanyl_cyclase"/>
</dbReference>
<dbReference type="InterPro" id="IPR000160">
    <property type="entry name" value="GGDEF_dom"/>
</dbReference>